<sequence length="438" mass="50134">MVNRNLVIISCLLLFSLGVFPKDKEKVHYSLSDIFALADQNSHQLKVSQVGIEKADRAVRVAKDGKLPVIESFLGGSYIGNQTLMSRGFADASSVATPHWGNAMTLEIKQSIYEGGSITGAITLGELESQLARLQHEQNKQEVRFTLSSWYLSLCRLCNEEKIYLSSKHQAEQLLEQMRACFEQGTVLKSDVTRYRLYLKDIEIELEKIQNQQTTLNYYLLTVTGLPSHIKIQPDESYPHAEAKVTGDTEWQQEVNLNSFRIKTARKEEAIFFQQIENARSAKRPSIYLWASESLQGPIVSAMPPINKNLNNWQLGVGLRFTISSFYTANKKVRLHESAWRQSKENLQLTIDREQMEVNEAYLKWTESVNQLKVREEYKELADENYEVVSERYLNGLAIVTEMLDASTEQLSAELKLANKRIEIYYNYSRLKKLAGLL</sequence>
<keyword evidence="6" id="KW-0472">Membrane</keyword>
<name>A0A840D535_9BACE</name>
<evidence type="ECO:0000256" key="6">
    <source>
        <dbReference type="ARBA" id="ARBA00023136"/>
    </source>
</evidence>
<evidence type="ECO:0000256" key="7">
    <source>
        <dbReference type="ARBA" id="ARBA00023237"/>
    </source>
</evidence>
<organism evidence="8 9">
    <name type="scientific">Bacteroides reticulotermitis</name>
    <dbReference type="NCBI Taxonomy" id="1133319"/>
    <lineage>
        <taxon>Bacteria</taxon>
        <taxon>Pseudomonadati</taxon>
        <taxon>Bacteroidota</taxon>
        <taxon>Bacteroidia</taxon>
        <taxon>Bacteroidales</taxon>
        <taxon>Bacteroidaceae</taxon>
        <taxon>Bacteroides</taxon>
    </lineage>
</organism>
<dbReference type="EMBL" id="JACIER010000004">
    <property type="protein sequence ID" value="MBB4043562.1"/>
    <property type="molecule type" value="Genomic_DNA"/>
</dbReference>
<dbReference type="Pfam" id="PF02321">
    <property type="entry name" value="OEP"/>
    <property type="match status" value="2"/>
</dbReference>
<dbReference type="Gene3D" id="1.20.1600.10">
    <property type="entry name" value="Outer membrane efflux proteins (OEP)"/>
    <property type="match status" value="1"/>
</dbReference>
<reference evidence="8" key="1">
    <citation type="submission" date="2020-08" db="EMBL/GenBank/DDBJ databases">
        <title>Genomic Encyclopedia of Type Strains, Phase IV (KMG-IV): sequencing the most valuable type-strain genomes for metagenomic binning, comparative biology and taxonomic classification.</title>
        <authorList>
            <person name="Goeker M."/>
        </authorList>
    </citation>
    <scope>NUCLEOTIDE SEQUENCE [LARGE SCALE GENOMIC DNA]</scope>
    <source>
        <strain evidence="8">DSM 105720</strain>
    </source>
</reference>
<comment type="subcellular location">
    <subcellularLocation>
        <location evidence="1">Cell outer membrane</location>
    </subcellularLocation>
</comment>
<keyword evidence="3" id="KW-0813">Transport</keyword>
<evidence type="ECO:0000313" key="9">
    <source>
        <dbReference type="Proteomes" id="UP000560658"/>
    </source>
</evidence>
<dbReference type="AlphaFoldDB" id="A0A840D535"/>
<comment type="similarity">
    <text evidence="2">Belongs to the outer membrane factor (OMF) (TC 1.B.17) family.</text>
</comment>
<comment type="caution">
    <text evidence="8">The sequence shown here is derived from an EMBL/GenBank/DDBJ whole genome shotgun (WGS) entry which is preliminary data.</text>
</comment>
<protein>
    <submittedName>
        <fullName evidence="8">Outer membrane protein TolC</fullName>
    </submittedName>
</protein>
<keyword evidence="9" id="KW-1185">Reference proteome</keyword>
<dbReference type="PANTHER" id="PTHR30026">
    <property type="entry name" value="OUTER MEMBRANE PROTEIN TOLC"/>
    <property type="match status" value="1"/>
</dbReference>
<dbReference type="RefSeq" id="WP_081741253.1">
    <property type="nucleotide sequence ID" value="NZ_JACIER010000004.1"/>
</dbReference>
<dbReference type="InterPro" id="IPR051906">
    <property type="entry name" value="TolC-like"/>
</dbReference>
<evidence type="ECO:0000256" key="3">
    <source>
        <dbReference type="ARBA" id="ARBA00022448"/>
    </source>
</evidence>
<gene>
    <name evidence="8" type="ORF">GGR06_001344</name>
</gene>
<dbReference type="InterPro" id="IPR003423">
    <property type="entry name" value="OMP_efflux"/>
</dbReference>
<dbReference type="GO" id="GO:0015288">
    <property type="term" value="F:porin activity"/>
    <property type="evidence" value="ECO:0007669"/>
    <property type="project" value="TreeGrafter"/>
</dbReference>
<keyword evidence="5" id="KW-0812">Transmembrane</keyword>
<evidence type="ECO:0000313" key="8">
    <source>
        <dbReference type="EMBL" id="MBB4043562.1"/>
    </source>
</evidence>
<dbReference type="Proteomes" id="UP000560658">
    <property type="component" value="Unassembled WGS sequence"/>
</dbReference>
<dbReference type="GO" id="GO:0009279">
    <property type="term" value="C:cell outer membrane"/>
    <property type="evidence" value="ECO:0007669"/>
    <property type="project" value="UniProtKB-SubCell"/>
</dbReference>
<evidence type="ECO:0000256" key="2">
    <source>
        <dbReference type="ARBA" id="ARBA00007613"/>
    </source>
</evidence>
<dbReference type="SUPFAM" id="SSF56954">
    <property type="entry name" value="Outer membrane efflux proteins (OEP)"/>
    <property type="match status" value="1"/>
</dbReference>
<keyword evidence="4" id="KW-1134">Transmembrane beta strand</keyword>
<proteinExistence type="inferred from homology"/>
<dbReference type="GO" id="GO:0015562">
    <property type="term" value="F:efflux transmembrane transporter activity"/>
    <property type="evidence" value="ECO:0007669"/>
    <property type="project" value="InterPro"/>
</dbReference>
<evidence type="ECO:0000256" key="4">
    <source>
        <dbReference type="ARBA" id="ARBA00022452"/>
    </source>
</evidence>
<dbReference type="PANTHER" id="PTHR30026:SF20">
    <property type="entry name" value="OUTER MEMBRANE PROTEIN TOLC"/>
    <property type="match status" value="1"/>
</dbReference>
<evidence type="ECO:0000256" key="5">
    <source>
        <dbReference type="ARBA" id="ARBA00022692"/>
    </source>
</evidence>
<accession>A0A840D535</accession>
<keyword evidence="7" id="KW-0998">Cell outer membrane</keyword>
<dbReference type="GO" id="GO:1990281">
    <property type="term" value="C:efflux pump complex"/>
    <property type="evidence" value="ECO:0007669"/>
    <property type="project" value="TreeGrafter"/>
</dbReference>
<evidence type="ECO:0000256" key="1">
    <source>
        <dbReference type="ARBA" id="ARBA00004442"/>
    </source>
</evidence>